<evidence type="ECO:0000256" key="2">
    <source>
        <dbReference type="SAM" id="Phobius"/>
    </source>
</evidence>
<protein>
    <recommendedName>
        <fullName evidence="3">SAP domain-containing protein</fullName>
    </recommendedName>
</protein>
<dbReference type="KEGG" id="kng:KNAG_0E00880"/>
<dbReference type="SMART" id="SM00513">
    <property type="entry name" value="SAP"/>
    <property type="match status" value="1"/>
</dbReference>
<feature type="compositionally biased region" description="Polar residues" evidence="1">
    <location>
        <begin position="160"/>
        <end position="171"/>
    </location>
</feature>
<feature type="compositionally biased region" description="Polar residues" evidence="1">
    <location>
        <begin position="211"/>
        <end position="230"/>
    </location>
</feature>
<dbReference type="AlphaFoldDB" id="J7S7I3"/>
<dbReference type="Proteomes" id="UP000006310">
    <property type="component" value="Chromosome 5"/>
</dbReference>
<reference evidence="5" key="2">
    <citation type="submission" date="2012-08" db="EMBL/GenBank/DDBJ databases">
        <title>Genome sequence of Kazachstania naganishii.</title>
        <authorList>
            <person name="Gordon J.L."/>
            <person name="Armisen D."/>
            <person name="Proux-Wera E."/>
            <person name="OhEigeartaigh S.S."/>
            <person name="Byrne K.P."/>
            <person name="Wolfe K.H."/>
        </authorList>
    </citation>
    <scope>NUCLEOTIDE SEQUENCE [LARGE SCALE GENOMIC DNA]</scope>
    <source>
        <strain evidence="5">ATCC MYA-139 / BCRC 22969 / CBS 8797 / CCRC 22969 / KCTC 17520 / NBRC 10181 / NCYC 3082</strain>
    </source>
</reference>
<accession>J7S7I3</accession>
<dbReference type="Pfam" id="PF02037">
    <property type="entry name" value="SAP"/>
    <property type="match status" value="1"/>
</dbReference>
<dbReference type="HOGENOM" id="CLU_1086121_0_0_1"/>
<evidence type="ECO:0000259" key="3">
    <source>
        <dbReference type="PROSITE" id="PS50800"/>
    </source>
</evidence>
<dbReference type="Gene3D" id="1.10.720.30">
    <property type="entry name" value="SAP domain"/>
    <property type="match status" value="1"/>
</dbReference>
<evidence type="ECO:0000313" key="5">
    <source>
        <dbReference type="Proteomes" id="UP000006310"/>
    </source>
</evidence>
<feature type="domain" description="SAP" evidence="3">
    <location>
        <begin position="54"/>
        <end position="88"/>
    </location>
</feature>
<sequence>MIHAVRPLVRGTARSSLWSRCATLAMRRPARFVRLLHVEDAGAGPEMHEAPAIYQGMSVKLLKDECRSRGLRVSGKKLDLVNRIVDFERTQSLQHAGQDNEHESHQRHIDETHELLRDAREHAEKIDAELRLLEVAAEKAEQDAAGENTAQPATPLTEAQRATSSAETTLPPSHVEILKSQLSETKSYVDSLEAKYEQVNNQIAARETAEEQTNSGPNSSTQEDKSQSQNSVGYALVALGGALGLGWIFQRSEKRT</sequence>
<dbReference type="SUPFAM" id="SSF68906">
    <property type="entry name" value="SAP domain"/>
    <property type="match status" value="1"/>
</dbReference>
<evidence type="ECO:0000313" key="4">
    <source>
        <dbReference type="EMBL" id="CCK70356.1"/>
    </source>
</evidence>
<organism evidence="4 5">
    <name type="scientific">Huiozyma naganishii (strain ATCC MYA-139 / BCRC 22969 / CBS 8797 / KCTC 17520 / NBRC 10181 / NCYC 3082 / Yp74L-3)</name>
    <name type="common">Yeast</name>
    <name type="synonym">Kazachstania naganishii</name>
    <dbReference type="NCBI Taxonomy" id="1071383"/>
    <lineage>
        <taxon>Eukaryota</taxon>
        <taxon>Fungi</taxon>
        <taxon>Dikarya</taxon>
        <taxon>Ascomycota</taxon>
        <taxon>Saccharomycotina</taxon>
        <taxon>Saccharomycetes</taxon>
        <taxon>Saccharomycetales</taxon>
        <taxon>Saccharomycetaceae</taxon>
        <taxon>Huiozyma</taxon>
    </lineage>
</organism>
<dbReference type="InterPro" id="IPR036361">
    <property type="entry name" value="SAP_dom_sf"/>
</dbReference>
<dbReference type="InterPro" id="IPR003034">
    <property type="entry name" value="SAP_dom"/>
</dbReference>
<evidence type="ECO:0000256" key="1">
    <source>
        <dbReference type="SAM" id="MobiDB-lite"/>
    </source>
</evidence>
<feature type="region of interest" description="Disordered" evidence="1">
    <location>
        <begin position="139"/>
        <end position="174"/>
    </location>
</feature>
<dbReference type="eggNOG" id="ENOG502S5IP">
    <property type="taxonomic scope" value="Eukaryota"/>
</dbReference>
<dbReference type="EMBL" id="HE978318">
    <property type="protein sequence ID" value="CCK70356.1"/>
    <property type="molecule type" value="Genomic_DNA"/>
</dbReference>
<proteinExistence type="predicted"/>
<keyword evidence="2" id="KW-0812">Transmembrane</keyword>
<dbReference type="GeneID" id="34526056"/>
<gene>
    <name evidence="4" type="primary">KNAG0E00880</name>
    <name evidence="4" type="ordered locus">KNAG_0E00880</name>
</gene>
<feature type="region of interest" description="Disordered" evidence="1">
    <location>
        <begin position="205"/>
        <end position="230"/>
    </location>
</feature>
<dbReference type="PROSITE" id="PS50800">
    <property type="entry name" value="SAP"/>
    <property type="match status" value="1"/>
</dbReference>
<dbReference type="RefSeq" id="XP_022464602.1">
    <property type="nucleotide sequence ID" value="XM_022608069.1"/>
</dbReference>
<keyword evidence="2" id="KW-1133">Transmembrane helix</keyword>
<name>J7S7I3_HUIN7</name>
<keyword evidence="2" id="KW-0472">Membrane</keyword>
<feature type="transmembrane region" description="Helical" evidence="2">
    <location>
        <begin position="231"/>
        <end position="249"/>
    </location>
</feature>
<dbReference type="OrthoDB" id="3993201at2759"/>
<reference evidence="4 5" key="1">
    <citation type="journal article" date="2011" name="Proc. Natl. Acad. Sci. U.S.A.">
        <title>Evolutionary erosion of yeast sex chromosomes by mating-type switching accidents.</title>
        <authorList>
            <person name="Gordon J.L."/>
            <person name="Armisen D."/>
            <person name="Proux-Wera E."/>
            <person name="Oheigeartaigh S.S."/>
            <person name="Byrne K.P."/>
            <person name="Wolfe K.H."/>
        </authorList>
    </citation>
    <scope>NUCLEOTIDE SEQUENCE [LARGE SCALE GENOMIC DNA]</scope>
    <source>
        <strain evidence="5">ATCC MYA-139 / BCRC 22969 / CBS 8797 / CCRC 22969 / KCTC 17520 / NBRC 10181 / NCYC 3082</strain>
    </source>
</reference>
<keyword evidence="5" id="KW-1185">Reference proteome</keyword>